<evidence type="ECO:0000313" key="3">
    <source>
        <dbReference type="Proteomes" id="UP000280475"/>
    </source>
</evidence>
<dbReference type="Proteomes" id="UP000280475">
    <property type="component" value="Chromosome"/>
</dbReference>
<dbReference type="EMBL" id="CP027768">
    <property type="protein sequence ID" value="AYW50659.1"/>
    <property type="molecule type" value="Genomic_DNA"/>
</dbReference>
<dbReference type="Gene3D" id="2.30.30.1130">
    <property type="match status" value="1"/>
</dbReference>
<name>A0A3G5FK32_TETHA</name>
<dbReference type="OMA" id="IPADHME"/>
<accession>A0A3G5FK32</accession>
<feature type="domain" description="DUF1541" evidence="1">
    <location>
        <begin position="8"/>
        <end position="50"/>
    </location>
</feature>
<proteinExistence type="predicted"/>
<dbReference type="GeneID" id="64054245"/>
<evidence type="ECO:0000313" key="2">
    <source>
        <dbReference type="EMBL" id="AYW50659.1"/>
    </source>
</evidence>
<organism evidence="2 3">
    <name type="scientific">Tetragenococcus halophilus</name>
    <name type="common">Pediococcus halophilus</name>
    <dbReference type="NCBI Taxonomy" id="51669"/>
    <lineage>
        <taxon>Bacteria</taxon>
        <taxon>Bacillati</taxon>
        <taxon>Bacillota</taxon>
        <taxon>Bacilli</taxon>
        <taxon>Lactobacillales</taxon>
        <taxon>Enterococcaceae</taxon>
        <taxon>Tetragenococcus</taxon>
    </lineage>
</organism>
<evidence type="ECO:0000259" key="1">
    <source>
        <dbReference type="Pfam" id="PF07563"/>
    </source>
</evidence>
<sequence>MQQKLENTVIPADHMEGMKDATVTIDKVISGTVYIVDYKPTDDGEIIRDHMRLTENKMAAN</sequence>
<dbReference type="InterPro" id="IPR011438">
    <property type="entry name" value="DUF1541"/>
</dbReference>
<dbReference type="AlphaFoldDB" id="A0A3G5FK32"/>
<protein>
    <submittedName>
        <fullName evidence="2">DUF1541 domain-containing protein</fullName>
    </submittedName>
</protein>
<dbReference type="RefSeq" id="WP_014125035.1">
    <property type="nucleotide sequence ID" value="NZ_BKBJ01000006.1"/>
</dbReference>
<dbReference type="Pfam" id="PF07563">
    <property type="entry name" value="DUF1541"/>
    <property type="match status" value="1"/>
</dbReference>
<gene>
    <name evidence="2" type="ORF">C7H83_09380</name>
</gene>
<reference evidence="2 3" key="1">
    <citation type="journal article" date="2012" name="Int. J. Syst. Evol. Microbiol.">
        <title>Characterization of Tetragenococcus strains from sugar thick juice reveals a novel species, Tetragenococcus osmophilus sp. nov., and divides Tetragenococcus halophilus into two subspecies, T. halophilus subsp. halophilus subsp. nov. and T. halophilus subsp. flandriensis subsp. nov.</title>
        <authorList>
            <person name="Juste A."/>
            <person name="Van Trappen S."/>
            <person name="Verreth C."/>
            <person name="Cleenwerck I."/>
            <person name="De Vos P."/>
            <person name="Lievens B."/>
            <person name="Willems K.A."/>
        </authorList>
    </citation>
    <scope>NUCLEOTIDE SEQUENCE [LARGE SCALE GENOMIC DNA]</scope>
    <source>
        <strain evidence="2 3">LMG 26042</strain>
    </source>
</reference>